<reference evidence="2" key="2">
    <citation type="submission" date="2020-06" db="EMBL/GenBank/DDBJ databases">
        <authorList>
            <person name="Sheffer M."/>
        </authorList>
    </citation>
    <scope>NUCLEOTIDE SEQUENCE</scope>
</reference>
<protein>
    <submittedName>
        <fullName evidence="2">BTB/POZ domain-containing protein 6</fullName>
    </submittedName>
</protein>
<gene>
    <name evidence="2" type="ORF">HNY73_017861</name>
</gene>
<proteinExistence type="predicted"/>
<accession>A0A8T0EBD7</accession>
<comment type="caution">
    <text evidence="2">The sequence shown here is derived from an EMBL/GenBank/DDBJ whole genome shotgun (WGS) entry which is preliminary data.</text>
</comment>
<keyword evidence="3" id="KW-1185">Reference proteome</keyword>
<dbReference type="Gene3D" id="3.30.710.10">
    <property type="entry name" value="Potassium Channel Kv1.1, Chain A"/>
    <property type="match status" value="1"/>
</dbReference>
<dbReference type="GO" id="GO:0005829">
    <property type="term" value="C:cytosol"/>
    <property type="evidence" value="ECO:0007669"/>
    <property type="project" value="TreeGrafter"/>
</dbReference>
<feature type="domain" description="BTB" evidence="1">
    <location>
        <begin position="100"/>
        <end position="157"/>
    </location>
</feature>
<evidence type="ECO:0000313" key="3">
    <source>
        <dbReference type="Proteomes" id="UP000807504"/>
    </source>
</evidence>
<evidence type="ECO:0000259" key="1">
    <source>
        <dbReference type="PROSITE" id="PS50097"/>
    </source>
</evidence>
<sequence>MSEGKIITFFLLNNDWMVFTDQKDRDKNTPVSVFSQRTGFEFELPASYNQWISMESVENGLRLILKDDQNTKDNALNCFESDWRAVLERYLFASEDSFLPDIALEVGPEKTLFHVHKFILALGCDVFKAMFYGPLAEKGEKVCIPDVSPAGFKIVLRDPFIVRRIKFQDCFTGLGTDIVALALSDILIQLETETTDVNLDRIHEKFRSA</sequence>
<dbReference type="Pfam" id="PF00651">
    <property type="entry name" value="BTB"/>
    <property type="match status" value="1"/>
</dbReference>
<dbReference type="Proteomes" id="UP000807504">
    <property type="component" value="Unassembled WGS sequence"/>
</dbReference>
<dbReference type="GO" id="GO:0022008">
    <property type="term" value="P:neurogenesis"/>
    <property type="evidence" value="ECO:0007669"/>
    <property type="project" value="TreeGrafter"/>
</dbReference>
<dbReference type="PANTHER" id="PTHR45774:SF4">
    <property type="entry name" value="AXUNDEAD, ISOFORM F"/>
    <property type="match status" value="1"/>
</dbReference>
<dbReference type="PANTHER" id="PTHR45774">
    <property type="entry name" value="BTB/POZ DOMAIN-CONTAINING"/>
    <property type="match status" value="1"/>
</dbReference>
<evidence type="ECO:0000313" key="2">
    <source>
        <dbReference type="EMBL" id="KAF8770316.1"/>
    </source>
</evidence>
<dbReference type="SUPFAM" id="SSF54695">
    <property type="entry name" value="POZ domain"/>
    <property type="match status" value="1"/>
</dbReference>
<dbReference type="EMBL" id="JABXBU010002228">
    <property type="protein sequence ID" value="KAF8770316.1"/>
    <property type="molecule type" value="Genomic_DNA"/>
</dbReference>
<dbReference type="InterPro" id="IPR000210">
    <property type="entry name" value="BTB/POZ_dom"/>
</dbReference>
<reference evidence="2" key="1">
    <citation type="journal article" date="2020" name="bioRxiv">
        <title>Chromosome-level reference genome of the European wasp spider Argiope bruennichi: a resource for studies on range expansion and evolutionary adaptation.</title>
        <authorList>
            <person name="Sheffer M.M."/>
            <person name="Hoppe A."/>
            <person name="Krehenwinkel H."/>
            <person name="Uhl G."/>
            <person name="Kuss A.W."/>
            <person name="Jensen L."/>
            <person name="Jensen C."/>
            <person name="Gillespie R.G."/>
            <person name="Hoff K.J."/>
            <person name="Prost S."/>
        </authorList>
    </citation>
    <scope>NUCLEOTIDE SEQUENCE</scope>
</reference>
<organism evidence="2 3">
    <name type="scientific">Argiope bruennichi</name>
    <name type="common">Wasp spider</name>
    <name type="synonym">Aranea bruennichi</name>
    <dbReference type="NCBI Taxonomy" id="94029"/>
    <lineage>
        <taxon>Eukaryota</taxon>
        <taxon>Metazoa</taxon>
        <taxon>Ecdysozoa</taxon>
        <taxon>Arthropoda</taxon>
        <taxon>Chelicerata</taxon>
        <taxon>Arachnida</taxon>
        <taxon>Araneae</taxon>
        <taxon>Araneomorphae</taxon>
        <taxon>Entelegynae</taxon>
        <taxon>Araneoidea</taxon>
        <taxon>Araneidae</taxon>
        <taxon>Argiope</taxon>
    </lineage>
</organism>
<name>A0A8T0EBD7_ARGBR</name>
<dbReference type="AlphaFoldDB" id="A0A8T0EBD7"/>
<dbReference type="PROSITE" id="PS50097">
    <property type="entry name" value="BTB"/>
    <property type="match status" value="1"/>
</dbReference>
<dbReference type="InterPro" id="IPR011333">
    <property type="entry name" value="SKP1/BTB/POZ_sf"/>
</dbReference>